<accession>A0A0R8HVG1</accession>
<name>A0A0R8HVG1_ORFV</name>
<organismHost>
    <name type="scientific">Ovis aries</name>
    <name type="common">Sheep</name>
    <dbReference type="NCBI Taxonomy" id="9940"/>
</organismHost>
<proteinExistence type="predicted"/>
<evidence type="ECO:0000313" key="2">
    <source>
        <dbReference type="Proteomes" id="UP000143616"/>
    </source>
</evidence>
<sequence>MPVKVKVKQWKLAVSCTLACSDVCYICNKRSPEGCINAACPGACPFQVMVCGHGYHVHCISPTNTEVCFVCRSALQKAEIPDMSMSESASREFMV</sequence>
<dbReference type="Proteomes" id="UP000143616">
    <property type="component" value="Segment"/>
</dbReference>
<gene>
    <name evidence="1" type="primary">ORFV014</name>
</gene>
<reference evidence="1 2" key="1">
    <citation type="journal article" date="2015" name="Front. Microbiol.">
        <title>Genome analysis of orf virus isolates from goats in the Fujian Province of southern China.</title>
        <authorList>
            <person name="Chi X."/>
            <person name="Zeng X."/>
            <person name="Li W."/>
            <person name="Hao W."/>
            <person name="Li M."/>
            <person name="Huang X."/>
            <person name="Huang Y."/>
            <person name="Rock D.L."/>
            <person name="Luo S."/>
            <person name="Wang S."/>
        </authorList>
    </citation>
    <scope>NUCLEOTIDE SEQUENCE [LARGE SCALE GENOMIC DNA]</scope>
    <source>
        <strain evidence="1">SJ1</strain>
    </source>
</reference>
<dbReference type="EMBL" id="KP010356">
    <property type="protein sequence ID" value="AKU76891.1"/>
    <property type="molecule type" value="Genomic_DNA"/>
</dbReference>
<organismHost>
    <name type="scientific">Homo sapiens</name>
    <name type="common">Human</name>
    <dbReference type="NCBI Taxonomy" id="9606"/>
</organismHost>
<protein>
    <submittedName>
        <fullName evidence="1">RING-H2 motif protein</fullName>
    </submittedName>
</protein>
<organism evidence="1 2">
    <name type="scientific">Orf virus</name>
    <name type="common">ORFV</name>
    <dbReference type="NCBI Taxonomy" id="10258"/>
    <lineage>
        <taxon>Viruses</taxon>
        <taxon>Varidnaviria</taxon>
        <taxon>Bamfordvirae</taxon>
        <taxon>Nucleocytoviricota</taxon>
        <taxon>Pokkesviricetes</taxon>
        <taxon>Chitovirales</taxon>
        <taxon>Poxviridae</taxon>
        <taxon>Chordopoxvirinae</taxon>
        <taxon>Parapoxvirus</taxon>
        <taxon>Parapoxvirus orf</taxon>
    </lineage>
</organism>
<organismHost>
    <name type="scientific">Capra hircus</name>
    <name type="common">Goat</name>
    <dbReference type="NCBI Taxonomy" id="9925"/>
</organismHost>
<evidence type="ECO:0000313" key="1">
    <source>
        <dbReference type="EMBL" id="AKU76891.1"/>
    </source>
</evidence>